<organism evidence="3 4">
    <name type="scientific">Desulfuribacillus stibiiarsenatis</name>
    <dbReference type="NCBI Taxonomy" id="1390249"/>
    <lineage>
        <taxon>Bacteria</taxon>
        <taxon>Bacillati</taxon>
        <taxon>Bacillota</taxon>
        <taxon>Desulfuribacillia</taxon>
        <taxon>Desulfuribacillales</taxon>
        <taxon>Desulfuribacillaceae</taxon>
        <taxon>Desulfuribacillus</taxon>
    </lineage>
</organism>
<dbReference type="AlphaFoldDB" id="A0A1E5L2F7"/>
<dbReference type="RefSeq" id="WP_069703450.1">
    <property type="nucleotide sequence ID" value="NZ_MJAT01000040.1"/>
</dbReference>
<sequence>MIIKKMNLLPIEIQSEYIIDTNAFIKKASIVVFSIFFLMFIGIGNYQLHAMEKEISQLQSEKNSLLEVTGKLPGLQQELNQLEQQSKEILEVQLQPVGLSQLLQDIQRVTPKEIWYTQIELSANNGDETQLSAEGQEQISGQEANASKPVNKATMLSIHGYSQSVNSVGSLTYHLNQLSYTNQMKVINSSEIIVDGVTIVEFHIEGKIKE</sequence>
<protein>
    <recommendedName>
        <fullName evidence="5">Fimbrial assembly protein</fullName>
    </recommendedName>
</protein>
<name>A0A1E5L2F7_9FIRM</name>
<dbReference type="OrthoDB" id="9848133at2"/>
<keyword evidence="1" id="KW-0175">Coiled coil</keyword>
<keyword evidence="2" id="KW-1133">Transmembrane helix</keyword>
<gene>
    <name evidence="3" type="ORF">BHU72_12480</name>
</gene>
<keyword evidence="2" id="KW-0472">Membrane</keyword>
<feature type="coiled-coil region" evidence="1">
    <location>
        <begin position="48"/>
        <end position="95"/>
    </location>
</feature>
<keyword evidence="4" id="KW-1185">Reference proteome</keyword>
<evidence type="ECO:0000256" key="2">
    <source>
        <dbReference type="SAM" id="Phobius"/>
    </source>
</evidence>
<keyword evidence="2" id="KW-0812">Transmembrane</keyword>
<evidence type="ECO:0000313" key="4">
    <source>
        <dbReference type="Proteomes" id="UP000095255"/>
    </source>
</evidence>
<evidence type="ECO:0008006" key="5">
    <source>
        <dbReference type="Google" id="ProtNLM"/>
    </source>
</evidence>
<reference evidence="3 4" key="1">
    <citation type="submission" date="2016-09" db="EMBL/GenBank/DDBJ databases">
        <title>Desulfuribacillus arsenicus sp. nov., an obligately anaerobic, dissimilatory arsenic- and antimonate-reducing bacterium isolated from anoxic sediments.</title>
        <authorList>
            <person name="Abin C.A."/>
            <person name="Hollibaugh J.T."/>
        </authorList>
    </citation>
    <scope>NUCLEOTIDE SEQUENCE [LARGE SCALE GENOMIC DNA]</scope>
    <source>
        <strain evidence="3 4">MLFW-2</strain>
    </source>
</reference>
<evidence type="ECO:0000313" key="3">
    <source>
        <dbReference type="EMBL" id="OEH84213.1"/>
    </source>
</evidence>
<dbReference type="InterPro" id="IPR007813">
    <property type="entry name" value="PilN"/>
</dbReference>
<evidence type="ECO:0000256" key="1">
    <source>
        <dbReference type="SAM" id="Coils"/>
    </source>
</evidence>
<dbReference type="STRING" id="1390249.BHU72_12480"/>
<dbReference type="EMBL" id="MJAT01000040">
    <property type="protein sequence ID" value="OEH84213.1"/>
    <property type="molecule type" value="Genomic_DNA"/>
</dbReference>
<accession>A0A1E5L2F7</accession>
<dbReference type="Proteomes" id="UP000095255">
    <property type="component" value="Unassembled WGS sequence"/>
</dbReference>
<dbReference type="Pfam" id="PF05137">
    <property type="entry name" value="PilN"/>
    <property type="match status" value="1"/>
</dbReference>
<feature type="transmembrane region" description="Helical" evidence="2">
    <location>
        <begin position="28"/>
        <end position="48"/>
    </location>
</feature>
<comment type="caution">
    <text evidence="3">The sequence shown here is derived from an EMBL/GenBank/DDBJ whole genome shotgun (WGS) entry which is preliminary data.</text>
</comment>
<proteinExistence type="predicted"/>